<evidence type="ECO:0000313" key="3">
    <source>
        <dbReference type="Proteomes" id="UP000009096"/>
    </source>
</evidence>
<reference evidence="2 3" key="1">
    <citation type="journal article" date="2010" name="Nature">
        <title>Comparative genomics reveals mobile pathogenicity chromosomes in Fusarium.</title>
        <authorList>
            <person name="Ma L.J."/>
            <person name="van der Does H.C."/>
            <person name="Borkovich K.A."/>
            <person name="Coleman J.J."/>
            <person name="Daboussi M.J."/>
            <person name="Di Pietro A."/>
            <person name="Dufresne M."/>
            <person name="Freitag M."/>
            <person name="Grabherr M."/>
            <person name="Henrissat B."/>
            <person name="Houterman P.M."/>
            <person name="Kang S."/>
            <person name="Shim W.B."/>
            <person name="Woloshuk C."/>
            <person name="Xie X."/>
            <person name="Xu J.R."/>
            <person name="Antoniw J."/>
            <person name="Baker S.E."/>
            <person name="Bluhm B.H."/>
            <person name="Breakspear A."/>
            <person name="Brown D.W."/>
            <person name="Butchko R.A."/>
            <person name="Chapman S."/>
            <person name="Coulson R."/>
            <person name="Coutinho P.M."/>
            <person name="Danchin E.G."/>
            <person name="Diener A."/>
            <person name="Gale L.R."/>
            <person name="Gardiner D.M."/>
            <person name="Goff S."/>
            <person name="Hammond-Kosack K.E."/>
            <person name="Hilburn K."/>
            <person name="Hua-Van A."/>
            <person name="Jonkers W."/>
            <person name="Kazan K."/>
            <person name="Kodira C.D."/>
            <person name="Koehrsen M."/>
            <person name="Kumar L."/>
            <person name="Lee Y.H."/>
            <person name="Li L."/>
            <person name="Manners J.M."/>
            <person name="Miranda-Saavedra D."/>
            <person name="Mukherjee M."/>
            <person name="Park G."/>
            <person name="Park J."/>
            <person name="Park S.Y."/>
            <person name="Proctor R.H."/>
            <person name="Regev A."/>
            <person name="Ruiz-Roldan M.C."/>
            <person name="Sain D."/>
            <person name="Sakthikumar S."/>
            <person name="Sykes S."/>
            <person name="Schwartz D.C."/>
            <person name="Turgeon B.G."/>
            <person name="Wapinski I."/>
            <person name="Yoder O."/>
            <person name="Young S."/>
            <person name="Zeng Q."/>
            <person name="Zhou S."/>
            <person name="Galagan J."/>
            <person name="Cuomo C.A."/>
            <person name="Kistler H.C."/>
            <person name="Rep M."/>
        </authorList>
    </citation>
    <scope>NUCLEOTIDE SEQUENCE [LARGE SCALE GENOMIC DNA]</scope>
    <source>
        <strain evidence="2">7600</strain>
        <strain evidence="3">M3125 / FGSC 7600</strain>
    </source>
</reference>
<dbReference type="Proteomes" id="UP000009096">
    <property type="component" value="Chromosome 2"/>
</dbReference>
<name>W7MB84_GIBM7</name>
<feature type="transmembrane region" description="Helical" evidence="1">
    <location>
        <begin position="120"/>
        <end position="145"/>
    </location>
</feature>
<feature type="transmembrane region" description="Helical" evidence="1">
    <location>
        <begin position="152"/>
        <end position="180"/>
    </location>
</feature>
<keyword evidence="1" id="KW-0472">Membrane</keyword>
<dbReference type="RefSeq" id="XP_018751047.1">
    <property type="nucleotide sequence ID" value="XM_018904931.1"/>
</dbReference>
<dbReference type="KEGG" id="fvr:FVEG_15734"/>
<keyword evidence="1" id="KW-1133">Transmembrane helix</keyword>
<keyword evidence="1" id="KW-0812">Transmembrane</keyword>
<evidence type="ECO:0000256" key="1">
    <source>
        <dbReference type="SAM" id="Phobius"/>
    </source>
</evidence>
<reference evidence="2" key="2">
    <citation type="submission" date="2013-11" db="EMBL/GenBank/DDBJ databases">
        <authorList>
            <consortium name="The Broad Institute Genome Sequencing Platform"/>
            <person name="Ma L.-J."/>
            <person name="Corby-Kistler H."/>
            <person name="Broz K."/>
            <person name="Gale L.R."/>
            <person name="Jonkers W."/>
            <person name="O'Donnell K."/>
            <person name="Ploetz R."/>
            <person name="Steinberg C."/>
            <person name="Schwartz D.C."/>
            <person name="VanEtten H."/>
            <person name="Zhou S."/>
            <person name="Young S.K."/>
            <person name="Zeng Q."/>
            <person name="Gargeya S."/>
            <person name="Fitzgerald M."/>
            <person name="Abouelleil A."/>
            <person name="Alvarado L."/>
            <person name="Chapman S.B."/>
            <person name="Gainer-Dewar J."/>
            <person name="Goldberg J."/>
            <person name="Griggs A."/>
            <person name="Gujja S."/>
            <person name="Hansen M."/>
            <person name="Howarth C."/>
            <person name="Imamovic A."/>
            <person name="Ireland A."/>
            <person name="Larimer J."/>
            <person name="McCowan C."/>
            <person name="Murphy C."/>
            <person name="Pearson M."/>
            <person name="Poon T.W."/>
            <person name="Priest M."/>
            <person name="Roberts A."/>
            <person name="Saif S."/>
            <person name="Shea T."/>
            <person name="Sykes S."/>
            <person name="Wortman J."/>
            <person name="Nusbaum C."/>
            <person name="Birren B."/>
        </authorList>
    </citation>
    <scope>NUCLEOTIDE SEQUENCE</scope>
    <source>
        <strain evidence="2">7600</strain>
    </source>
</reference>
<organism evidence="2 3">
    <name type="scientific">Gibberella moniliformis (strain M3125 / FGSC 7600)</name>
    <name type="common">Maize ear and stalk rot fungus</name>
    <name type="synonym">Fusarium verticillioides</name>
    <dbReference type="NCBI Taxonomy" id="334819"/>
    <lineage>
        <taxon>Eukaryota</taxon>
        <taxon>Fungi</taxon>
        <taxon>Dikarya</taxon>
        <taxon>Ascomycota</taxon>
        <taxon>Pezizomycotina</taxon>
        <taxon>Sordariomycetes</taxon>
        <taxon>Hypocreomycetidae</taxon>
        <taxon>Hypocreales</taxon>
        <taxon>Nectriaceae</taxon>
        <taxon>Fusarium</taxon>
        <taxon>Fusarium fujikuroi species complex</taxon>
    </lineage>
</organism>
<sequence>MLCGIWCFSFPRYDFWFFFIHRTNYSRRCLFLFFCGYDRVSVSLFVAMELSHDPRSNDWGTRLDCIYDGASVVAIGFIRLFIGTVVAFVGIELVKLFEVIYTFVFIFILFRLIFESRRDSVLVITLFLGCLNFVINIMISLFRILMSTLRPIICLATISFISLIMFNTSPGTILLINHILELIPQALL</sequence>
<feature type="transmembrane region" description="Helical" evidence="1">
    <location>
        <begin position="29"/>
        <end position="50"/>
    </location>
</feature>
<keyword evidence="3" id="KW-1185">Reference proteome</keyword>
<dbReference type="VEuPathDB" id="FungiDB:FVEG_15734"/>
<proteinExistence type="predicted"/>
<dbReference type="RefSeq" id="XP_018751046.1">
    <property type="nucleotide sequence ID" value="XM_018904930.1"/>
</dbReference>
<dbReference type="EMBL" id="DS022248">
    <property type="protein sequence ID" value="EWG44856.1"/>
    <property type="molecule type" value="Genomic_DNA"/>
</dbReference>
<dbReference type="EMBL" id="DS022248">
    <property type="protein sequence ID" value="EWG44855.1"/>
    <property type="molecule type" value="Genomic_DNA"/>
</dbReference>
<dbReference type="AlphaFoldDB" id="W7MB84"/>
<gene>
    <name evidence="2" type="ORF">FVEG_15734</name>
</gene>
<protein>
    <submittedName>
        <fullName evidence="2">Uncharacterized protein</fullName>
    </submittedName>
</protein>
<feature type="transmembrane region" description="Helical" evidence="1">
    <location>
        <begin position="70"/>
        <end position="89"/>
    </location>
</feature>
<accession>W7MB84</accession>
<evidence type="ECO:0000313" key="2">
    <source>
        <dbReference type="EMBL" id="EWG44855.1"/>
    </source>
</evidence>
<dbReference type="GeneID" id="30072610"/>
<feature type="transmembrane region" description="Helical" evidence="1">
    <location>
        <begin position="96"/>
        <end position="114"/>
    </location>
</feature>